<dbReference type="PANTHER" id="PTHR43479:SF20">
    <property type="entry name" value="HTH TETR-TYPE DOMAIN-CONTAINING PROTEIN"/>
    <property type="match status" value="1"/>
</dbReference>
<dbReference type="GO" id="GO:0003677">
    <property type="term" value="F:DNA binding"/>
    <property type="evidence" value="ECO:0007669"/>
    <property type="project" value="UniProtKB-UniRule"/>
</dbReference>
<name>A0A6A7K4R6_9FIRM</name>
<reference evidence="4 5" key="1">
    <citation type="submission" date="2019-10" db="EMBL/GenBank/DDBJ databases">
        <title>Alkalibaculum tamaniensis sp.nov., a new alkaliphilic acetogen, isolated on methoxylated aromatics from a mud volcano.</title>
        <authorList>
            <person name="Khomyakova M.A."/>
            <person name="Merkel A.Y."/>
            <person name="Bonch-Osmolovskaya E.A."/>
            <person name="Slobodkin A.I."/>
        </authorList>
    </citation>
    <scope>NUCLEOTIDE SEQUENCE [LARGE SCALE GENOMIC DNA]</scope>
    <source>
        <strain evidence="4 5">M08DMB</strain>
    </source>
</reference>
<evidence type="ECO:0000256" key="2">
    <source>
        <dbReference type="PROSITE-ProRule" id="PRU00335"/>
    </source>
</evidence>
<proteinExistence type="predicted"/>
<gene>
    <name evidence="4" type="ORF">GC105_00660</name>
</gene>
<evidence type="ECO:0000313" key="4">
    <source>
        <dbReference type="EMBL" id="MPW24304.1"/>
    </source>
</evidence>
<dbReference type="Gene3D" id="1.10.357.10">
    <property type="entry name" value="Tetracycline Repressor, domain 2"/>
    <property type="match status" value="1"/>
</dbReference>
<dbReference type="RefSeq" id="WP_152800658.1">
    <property type="nucleotide sequence ID" value="NZ_WHNX01000001.1"/>
</dbReference>
<evidence type="ECO:0000313" key="5">
    <source>
        <dbReference type="Proteomes" id="UP000440004"/>
    </source>
</evidence>
<protein>
    <submittedName>
        <fullName evidence="4">TetR/AcrR family transcriptional regulator</fullName>
    </submittedName>
</protein>
<evidence type="ECO:0000259" key="3">
    <source>
        <dbReference type="PROSITE" id="PS50977"/>
    </source>
</evidence>
<accession>A0A6A7K4R6</accession>
<dbReference type="EMBL" id="WHNX01000001">
    <property type="protein sequence ID" value="MPW24304.1"/>
    <property type="molecule type" value="Genomic_DNA"/>
</dbReference>
<dbReference type="InterPro" id="IPR009057">
    <property type="entry name" value="Homeodomain-like_sf"/>
</dbReference>
<dbReference type="InterPro" id="IPR001647">
    <property type="entry name" value="HTH_TetR"/>
</dbReference>
<sequence>MKKSITREQIIETALDLMRDKKDLRSLNLREIARTLGCAHTNIYNYFSSYTDLLWETHTALQEVFMQSLRENLSAATTADIKLRHFFNMFLQIYIVNKGWFRLAWLEYIGDIRPESNKIAIQNTRLELNQYVIDIWEEITGITPQTDMVDRVLHNTHCYIIGEVSNYISGRGLIEDETELKNYIVSQAIYIFSLYMRG</sequence>
<feature type="domain" description="HTH tetR-type" evidence="3">
    <location>
        <begin position="4"/>
        <end position="65"/>
    </location>
</feature>
<keyword evidence="1 2" id="KW-0238">DNA-binding</keyword>
<feature type="DNA-binding region" description="H-T-H motif" evidence="2">
    <location>
        <begin position="28"/>
        <end position="47"/>
    </location>
</feature>
<dbReference type="Proteomes" id="UP000440004">
    <property type="component" value="Unassembled WGS sequence"/>
</dbReference>
<organism evidence="4 5">
    <name type="scientific">Alkalibaculum sporogenes</name>
    <dbReference type="NCBI Taxonomy" id="2655001"/>
    <lineage>
        <taxon>Bacteria</taxon>
        <taxon>Bacillati</taxon>
        <taxon>Bacillota</taxon>
        <taxon>Clostridia</taxon>
        <taxon>Eubacteriales</taxon>
        <taxon>Eubacteriaceae</taxon>
        <taxon>Alkalibaculum</taxon>
    </lineage>
</organism>
<dbReference type="PROSITE" id="PS50977">
    <property type="entry name" value="HTH_TETR_2"/>
    <property type="match status" value="1"/>
</dbReference>
<evidence type="ECO:0000256" key="1">
    <source>
        <dbReference type="ARBA" id="ARBA00023125"/>
    </source>
</evidence>
<dbReference type="AlphaFoldDB" id="A0A6A7K4R6"/>
<comment type="caution">
    <text evidence="4">The sequence shown here is derived from an EMBL/GenBank/DDBJ whole genome shotgun (WGS) entry which is preliminary data.</text>
</comment>
<keyword evidence="5" id="KW-1185">Reference proteome</keyword>
<dbReference type="PANTHER" id="PTHR43479">
    <property type="entry name" value="ACREF/ENVCD OPERON REPRESSOR-RELATED"/>
    <property type="match status" value="1"/>
</dbReference>
<dbReference type="InterPro" id="IPR050624">
    <property type="entry name" value="HTH-type_Tx_Regulator"/>
</dbReference>
<dbReference type="SUPFAM" id="SSF46689">
    <property type="entry name" value="Homeodomain-like"/>
    <property type="match status" value="1"/>
</dbReference>